<dbReference type="GeneID" id="27904923"/>
<proteinExistence type="predicted"/>
<evidence type="ECO:0000313" key="2">
    <source>
        <dbReference type="Proteomes" id="UP000016931"/>
    </source>
</evidence>
<dbReference type="OMA" id="WDIIASE"/>
<gene>
    <name evidence="1" type="ORF">SEPMUDRAFT_158342</name>
</gene>
<dbReference type="Proteomes" id="UP000016931">
    <property type="component" value="Unassembled WGS sequence"/>
</dbReference>
<reference evidence="1 2" key="1">
    <citation type="journal article" date="2012" name="PLoS Pathog.">
        <title>Diverse lifestyles and strategies of plant pathogenesis encoded in the genomes of eighteen Dothideomycetes fungi.</title>
        <authorList>
            <person name="Ohm R.A."/>
            <person name="Feau N."/>
            <person name="Henrissat B."/>
            <person name="Schoch C.L."/>
            <person name="Horwitz B.A."/>
            <person name="Barry K.W."/>
            <person name="Condon B.J."/>
            <person name="Copeland A.C."/>
            <person name="Dhillon B."/>
            <person name="Glaser F."/>
            <person name="Hesse C.N."/>
            <person name="Kosti I."/>
            <person name="LaButti K."/>
            <person name="Lindquist E.A."/>
            <person name="Lucas S."/>
            <person name="Salamov A.A."/>
            <person name="Bradshaw R.E."/>
            <person name="Ciuffetti L."/>
            <person name="Hamelin R.C."/>
            <person name="Kema G.H.J."/>
            <person name="Lawrence C."/>
            <person name="Scott J.A."/>
            <person name="Spatafora J.W."/>
            <person name="Turgeon B.G."/>
            <person name="de Wit P.J.G.M."/>
            <person name="Zhong S."/>
            <person name="Goodwin S.B."/>
            <person name="Grigoriev I.V."/>
        </authorList>
    </citation>
    <scope>NUCLEOTIDE SEQUENCE [LARGE SCALE GENOMIC DNA]</scope>
    <source>
        <strain evidence="1 2">SO2202</strain>
    </source>
</reference>
<accession>M3CCQ6</accession>
<dbReference type="STRING" id="692275.M3CCQ6"/>
<organism evidence="1 2">
    <name type="scientific">Sphaerulina musiva (strain SO2202)</name>
    <name type="common">Poplar stem canker fungus</name>
    <name type="synonym">Septoria musiva</name>
    <dbReference type="NCBI Taxonomy" id="692275"/>
    <lineage>
        <taxon>Eukaryota</taxon>
        <taxon>Fungi</taxon>
        <taxon>Dikarya</taxon>
        <taxon>Ascomycota</taxon>
        <taxon>Pezizomycotina</taxon>
        <taxon>Dothideomycetes</taxon>
        <taxon>Dothideomycetidae</taxon>
        <taxon>Mycosphaerellales</taxon>
        <taxon>Mycosphaerellaceae</taxon>
        <taxon>Sphaerulina</taxon>
    </lineage>
</organism>
<dbReference type="OrthoDB" id="5383784at2759"/>
<dbReference type="HOGENOM" id="CLU_038498_0_0_1"/>
<name>M3CCQ6_SPHMS</name>
<dbReference type="EMBL" id="KB456268">
    <property type="protein sequence ID" value="EMF10192.1"/>
    <property type="molecule type" value="Genomic_DNA"/>
</dbReference>
<evidence type="ECO:0000313" key="1">
    <source>
        <dbReference type="EMBL" id="EMF10192.1"/>
    </source>
</evidence>
<keyword evidence="2" id="KW-1185">Reference proteome</keyword>
<dbReference type="AlphaFoldDB" id="M3CCQ6"/>
<dbReference type="eggNOG" id="ENOG502SQ74">
    <property type="taxonomic scope" value="Eukaryota"/>
</dbReference>
<dbReference type="RefSeq" id="XP_016758313.1">
    <property type="nucleotide sequence ID" value="XM_016907786.1"/>
</dbReference>
<sequence length="539" mass="61011">MGRRQYLERLALGRSAYQNVDLEQQQSPAATSPGSSSTAQEWTGHEYTQQYDSRGRPINPAIDRFNAEQRRAQNEVLALVGVVERKDETDHINGLRYDAIQKARRDLLADENERGELLDHAIFGCSFLLHLWPAALRQRIQIGRYHTSRSLVDILVTEWRQPWRGGTRLFLASLFPGAGSTIAHHLVRFALMMAAEQLTGELQTRLSKKVETRQTLRYLELGTAWVFEALLLAIDIGLLPLEYYAATQMLGLAPALPLFPSLQSYLPWHAESFHNVGWKCVISNRFIKNFASPAAILLVRKMLAYDAADSVLPVFHLITDFRFPEVDDDPSKVVVPKIRQDPLGWVLYQCYYIRSRFLQRSGWTLIKRDDPRRSREDEYEMHTRTRAAGATRDPIHRSTIMAQLPVQFLSDAIDSLFARMLSLPFEALMMRTIATSFLASSLPRTKHASMLYAPFGGGPLTHGWSAASQYAGRIGLSLALTASLDVVSFFGIYKLVRSLGIKYLDWGKRGKIGTCIYSEEGVEERGSRDGPREQLEGIH</sequence>
<protein>
    <submittedName>
        <fullName evidence="1">Uncharacterized protein</fullName>
    </submittedName>
</protein>